<dbReference type="Gene3D" id="2.120.10.30">
    <property type="entry name" value="TolB, C-terminal domain"/>
    <property type="match status" value="2"/>
</dbReference>
<dbReference type="GO" id="GO:0006631">
    <property type="term" value="P:fatty acid metabolic process"/>
    <property type="evidence" value="ECO:0007669"/>
    <property type="project" value="InterPro"/>
</dbReference>
<dbReference type="InterPro" id="IPR036291">
    <property type="entry name" value="NAD(P)-bd_dom_sf"/>
</dbReference>
<dbReference type="EMBL" id="NLAX01001036">
    <property type="protein sequence ID" value="PKS06186.1"/>
    <property type="molecule type" value="Genomic_DNA"/>
</dbReference>
<dbReference type="OrthoDB" id="5958943at2759"/>
<evidence type="ECO:0000256" key="1">
    <source>
        <dbReference type="ARBA" id="ARBA00023002"/>
    </source>
</evidence>
<dbReference type="Gene3D" id="1.10.1040.10">
    <property type="entry name" value="N-(1-d-carboxylethyl)-l-norvaline Dehydrogenase, domain 2"/>
    <property type="match status" value="1"/>
</dbReference>
<dbReference type="GO" id="GO:0070403">
    <property type="term" value="F:NAD+ binding"/>
    <property type="evidence" value="ECO:0007669"/>
    <property type="project" value="InterPro"/>
</dbReference>
<dbReference type="PANTHER" id="PTHR48075">
    <property type="entry name" value="3-HYDROXYACYL-COA DEHYDROGENASE FAMILY PROTEIN"/>
    <property type="match status" value="1"/>
</dbReference>
<gene>
    <name evidence="4" type="ORF">jhhlp_007503</name>
</gene>
<dbReference type="SUPFAM" id="SSF48179">
    <property type="entry name" value="6-phosphogluconate dehydrogenase C-terminal domain-like"/>
    <property type="match status" value="1"/>
</dbReference>
<evidence type="ECO:0000313" key="4">
    <source>
        <dbReference type="EMBL" id="PKS06186.1"/>
    </source>
</evidence>
<dbReference type="Gene3D" id="3.40.50.720">
    <property type="entry name" value="NAD(P)-binding Rossmann-like Domain"/>
    <property type="match status" value="1"/>
</dbReference>
<dbReference type="GO" id="GO:0016616">
    <property type="term" value="F:oxidoreductase activity, acting on the CH-OH group of donors, NAD or NADP as acceptor"/>
    <property type="evidence" value="ECO:0007669"/>
    <property type="project" value="InterPro"/>
</dbReference>
<keyword evidence="5" id="KW-1185">Reference proteome</keyword>
<dbReference type="InterPro" id="IPR000033">
    <property type="entry name" value="LDLR_classB_rpt"/>
</dbReference>
<dbReference type="SMART" id="SM00135">
    <property type="entry name" value="LY"/>
    <property type="match status" value="4"/>
</dbReference>
<reference evidence="4 5" key="1">
    <citation type="journal article" date="2017" name="G3 (Bethesda)">
        <title>First Draft Genome Sequence of the Pathogenic Fungus Lomentospora prolificans (Formerly Scedosporium prolificans).</title>
        <authorList>
            <person name="Luo R."/>
            <person name="Zimin A."/>
            <person name="Workman R."/>
            <person name="Fan Y."/>
            <person name="Pertea G."/>
            <person name="Grossman N."/>
            <person name="Wear M.P."/>
            <person name="Jia B."/>
            <person name="Miller H."/>
            <person name="Casadevall A."/>
            <person name="Timp W."/>
            <person name="Zhang S.X."/>
            <person name="Salzberg S.L."/>
        </authorList>
    </citation>
    <scope>NUCLEOTIDE SEQUENCE [LARGE SCALE GENOMIC DNA]</scope>
    <source>
        <strain evidence="4 5">JHH-5317</strain>
    </source>
</reference>
<feature type="domain" description="3-hydroxyacyl-CoA dehydrogenase NAD binding" evidence="3">
    <location>
        <begin position="13"/>
        <end position="188"/>
    </location>
</feature>
<organism evidence="4 5">
    <name type="scientific">Lomentospora prolificans</name>
    <dbReference type="NCBI Taxonomy" id="41688"/>
    <lineage>
        <taxon>Eukaryota</taxon>
        <taxon>Fungi</taxon>
        <taxon>Dikarya</taxon>
        <taxon>Ascomycota</taxon>
        <taxon>Pezizomycotina</taxon>
        <taxon>Sordariomycetes</taxon>
        <taxon>Hypocreomycetidae</taxon>
        <taxon>Microascales</taxon>
        <taxon>Microascaceae</taxon>
        <taxon>Lomentospora</taxon>
    </lineage>
</organism>
<dbReference type="InterPro" id="IPR006176">
    <property type="entry name" value="3-OHacyl-CoA_DH_NAD-bd"/>
</dbReference>
<evidence type="ECO:0000259" key="3">
    <source>
        <dbReference type="Pfam" id="PF02737"/>
    </source>
</evidence>
<dbReference type="Pfam" id="PF00725">
    <property type="entry name" value="3HCDH"/>
    <property type="match status" value="1"/>
</dbReference>
<evidence type="ECO:0008006" key="6">
    <source>
        <dbReference type="Google" id="ProtNLM"/>
    </source>
</evidence>
<dbReference type="InParanoid" id="A0A2N3N172"/>
<dbReference type="SUPFAM" id="SSF63825">
    <property type="entry name" value="YWTD domain"/>
    <property type="match status" value="1"/>
</dbReference>
<name>A0A2N3N172_9PEZI</name>
<dbReference type="Pfam" id="PF02737">
    <property type="entry name" value="3HCDH_N"/>
    <property type="match status" value="1"/>
</dbReference>
<dbReference type="Proteomes" id="UP000233524">
    <property type="component" value="Unassembled WGS sequence"/>
</dbReference>
<accession>A0A2N3N172</accession>
<dbReference type="SUPFAM" id="SSF51735">
    <property type="entry name" value="NAD(P)-binding Rossmann-fold domains"/>
    <property type="match status" value="1"/>
</dbReference>
<feature type="domain" description="3-hydroxyacyl-CoA dehydrogenase C-terminal" evidence="2">
    <location>
        <begin position="192"/>
        <end position="286"/>
    </location>
</feature>
<dbReference type="InterPro" id="IPR013328">
    <property type="entry name" value="6PGD_dom2"/>
</dbReference>
<dbReference type="InterPro" id="IPR008927">
    <property type="entry name" value="6-PGluconate_DH-like_C_sf"/>
</dbReference>
<dbReference type="InterPro" id="IPR011042">
    <property type="entry name" value="6-blade_b-propeller_TolB-like"/>
</dbReference>
<evidence type="ECO:0000259" key="2">
    <source>
        <dbReference type="Pfam" id="PF00725"/>
    </source>
</evidence>
<protein>
    <recommendedName>
        <fullName evidence="6">3-hydroxyacyl-CoA dehydrogenase NAD binding domain-containing protein</fullName>
    </recommendedName>
</protein>
<proteinExistence type="predicted"/>
<dbReference type="STRING" id="41688.A0A2N3N172"/>
<evidence type="ECO:0000313" key="5">
    <source>
        <dbReference type="Proteomes" id="UP000233524"/>
    </source>
</evidence>
<dbReference type="AlphaFoldDB" id="A0A2N3N172"/>
<sequence>MVWRPPTIGSRPVAVLGAGTLGRRIACVFAAGGYNVHMYDLSTECRQAGLDYVDAHKEEFNDVLLQERRNHGICKTFESLDEAVKDAWLVIEAVPEKLELKVDMFGQLDARCPADCIFGSNSSSYKSSLMIDKVSESRRALVCNIHFAMPPEIRTVELMTDGYTHSEVFPFLTEVLQLCGMLPVTAAKESTGFIFNRLWAAIKREILTILAEGVSDPSQIDLLWKHMFKAKVQPCHLMDQIGLDTVAFIEDNYIQERKLDPTLTVDWLRENYLSQGKMGNKSDKGGLYPPLASNGCSDTHAEPNISLYVLDVGIGGNLKSIDQTATNGKVLRVDPTTGKSTPVVNGLPLPDGIDVSRSEGRIFWTNMGNSTSTNDGSVQSSKLDGSDIQTLVPPGEVHTPKQLVVAEKSQKVYFSDREGMAVRRCDFDGKNHEVVIRRAAKTLDMTQWCVGISVDEEAGKIYWTQKGPSKSSKGRIFRANIEIPQGESADNRTDIDLLFQNLPEPIDLEIDPVTKVLYWTDRGEHPTGSSLYRAFVGGENIGQPEIITRHFHEPIGLKLDKDRHCVFVTDLGGSVYAVNTDTKEKRVIYQSDGSYTGITIV</sequence>
<dbReference type="PANTHER" id="PTHR48075:SF3">
    <property type="entry name" value="3-HYDROXYACYL-COA DEHYDROGENASE"/>
    <property type="match status" value="1"/>
</dbReference>
<dbReference type="VEuPathDB" id="FungiDB:jhhlp_007503"/>
<keyword evidence="1" id="KW-0560">Oxidoreductase</keyword>
<dbReference type="InterPro" id="IPR006108">
    <property type="entry name" value="3HC_DH_C"/>
</dbReference>
<comment type="caution">
    <text evidence="4">The sequence shown here is derived from an EMBL/GenBank/DDBJ whole genome shotgun (WGS) entry which is preliminary data.</text>
</comment>